<evidence type="ECO:0000313" key="2">
    <source>
        <dbReference type="Proteomes" id="UP000652074"/>
    </source>
</evidence>
<reference evidence="1 2" key="1">
    <citation type="submission" date="2019-12" db="EMBL/GenBank/DDBJ databases">
        <title>Comparative genomics gives insights into the taxonomy of the Azoarcus-Aromatoleum group and reveals separate origins of nif in the plant-associated Azoarcus and non-plant-associated Aromatoleum sub-groups.</title>
        <authorList>
            <person name="Lafos M."/>
            <person name="Maluk M."/>
            <person name="Batista M."/>
            <person name="Junghare M."/>
            <person name="Carmona M."/>
            <person name="Faoro H."/>
            <person name="Cruz L.M."/>
            <person name="Battistoni F."/>
            <person name="De Souza E."/>
            <person name="Pedrosa F."/>
            <person name="Chen W.-M."/>
            <person name="Poole P.S."/>
            <person name="Dixon R.A."/>
            <person name="James E.K."/>
        </authorList>
    </citation>
    <scope>NUCLEOTIDE SEQUENCE [LARGE SCALE GENOMIC DNA]</scope>
    <source>
        <strain evidence="1 2">ToN1</strain>
    </source>
</reference>
<accession>A0ABX1MGZ3</accession>
<protein>
    <submittedName>
        <fullName evidence="1">Uncharacterized protein</fullName>
    </submittedName>
</protein>
<name>A0ABX1MGZ3_9RHOO</name>
<sequence>MRQPMMGWSIEALVRAMAQPDPPGAADVVDPRCGSTPCQQDADAKAFTGRGGAPADVRQAQARVDKIHHQQEDLSRLTRRVRGRSFYLSVHRRKATGQFHLRWRAAGAGPRAGHIPWGAIHAHFAQLPGALREWYERAHRRAIELNRREIEARLALKHARQHDP</sequence>
<proteinExistence type="predicted"/>
<dbReference type="Proteomes" id="UP000652074">
    <property type="component" value="Unassembled WGS sequence"/>
</dbReference>
<dbReference type="EMBL" id="WTVR01000002">
    <property type="protein sequence ID" value="NMF87185.1"/>
    <property type="molecule type" value="Genomic_DNA"/>
</dbReference>
<keyword evidence="2" id="KW-1185">Reference proteome</keyword>
<gene>
    <name evidence="1" type="ORF">GPA26_01695</name>
</gene>
<comment type="caution">
    <text evidence="1">The sequence shown here is derived from an EMBL/GenBank/DDBJ whole genome shotgun (WGS) entry which is preliminary data.</text>
</comment>
<organism evidence="1 2">
    <name type="scientific">Aromatoleum petrolei</name>
    <dbReference type="NCBI Taxonomy" id="76116"/>
    <lineage>
        <taxon>Bacteria</taxon>
        <taxon>Pseudomonadati</taxon>
        <taxon>Pseudomonadota</taxon>
        <taxon>Betaproteobacteria</taxon>
        <taxon>Rhodocyclales</taxon>
        <taxon>Rhodocyclaceae</taxon>
        <taxon>Aromatoleum</taxon>
    </lineage>
</organism>
<evidence type="ECO:0000313" key="1">
    <source>
        <dbReference type="EMBL" id="NMF87185.1"/>
    </source>
</evidence>
<dbReference type="RefSeq" id="WP_169204633.1">
    <property type="nucleotide sequence ID" value="NZ_WTVR01000002.1"/>
</dbReference>